<name>A0A844YTP2_9SPHN</name>
<dbReference type="GO" id="GO:0016787">
    <property type="term" value="F:hydrolase activity"/>
    <property type="evidence" value="ECO:0007669"/>
    <property type="project" value="InterPro"/>
</dbReference>
<dbReference type="AlphaFoldDB" id="A0A844YTP2"/>
<evidence type="ECO:0000313" key="2">
    <source>
        <dbReference type="EMBL" id="MXO70919.1"/>
    </source>
</evidence>
<protein>
    <submittedName>
        <fullName evidence="2">TIGR01244 family phosphatase</fullName>
    </submittedName>
</protein>
<dbReference type="Pfam" id="PF04273">
    <property type="entry name" value="BLH_phosphatase"/>
    <property type="match status" value="1"/>
</dbReference>
<evidence type="ECO:0000313" key="3">
    <source>
        <dbReference type="Proteomes" id="UP000466966"/>
    </source>
</evidence>
<evidence type="ECO:0000259" key="1">
    <source>
        <dbReference type="Pfam" id="PF04273"/>
    </source>
</evidence>
<dbReference type="OrthoDB" id="9805710at2"/>
<dbReference type="Gene3D" id="3.90.190.10">
    <property type="entry name" value="Protein tyrosine phosphatase superfamily"/>
    <property type="match status" value="1"/>
</dbReference>
<dbReference type="InterPro" id="IPR005939">
    <property type="entry name" value="BLH_phosphatase-like"/>
</dbReference>
<reference evidence="2 3" key="1">
    <citation type="submission" date="2019-12" db="EMBL/GenBank/DDBJ databases">
        <title>Genomic-based taxomic classification of the family Erythrobacteraceae.</title>
        <authorList>
            <person name="Xu L."/>
        </authorList>
    </citation>
    <scope>NUCLEOTIDE SEQUENCE [LARGE SCALE GENOMIC DNA]</scope>
    <source>
        <strain evidence="2 3">M0322</strain>
    </source>
</reference>
<sequence length="146" mass="15002">MSDFRQLSDQVWASPQITLADVQAAAAMGFALVINNRPEGESPDQTPGEDIAAAVRAAGMDYCAIPIAPGGFTHEQVADMAKALGEAGGPVLAYCRSGTRSTLLWSLAQAAAGEDPDSIASAALQAGYDIAPIRGIVESLAAEARN</sequence>
<gene>
    <name evidence="2" type="ORF">GRI99_04620</name>
</gene>
<dbReference type="CDD" id="cd14503">
    <property type="entry name" value="PTP-bact"/>
    <property type="match status" value="1"/>
</dbReference>
<accession>A0A844YTP2</accession>
<proteinExistence type="predicted"/>
<dbReference type="Proteomes" id="UP000466966">
    <property type="component" value="Unassembled WGS sequence"/>
</dbReference>
<feature type="domain" description="Beta-lactamase hydrolase-like protein phosphatase-like" evidence="1">
    <location>
        <begin position="3"/>
        <end position="112"/>
    </location>
</feature>
<dbReference type="RefSeq" id="WP_160770777.1">
    <property type="nucleotide sequence ID" value="NZ_WTYV01000001.1"/>
</dbReference>
<dbReference type="EMBL" id="WTYV01000001">
    <property type="protein sequence ID" value="MXO70919.1"/>
    <property type="molecule type" value="Genomic_DNA"/>
</dbReference>
<dbReference type="SUPFAM" id="SSF52799">
    <property type="entry name" value="(Phosphotyrosine protein) phosphatases II"/>
    <property type="match status" value="1"/>
</dbReference>
<dbReference type="InterPro" id="IPR029021">
    <property type="entry name" value="Prot-tyrosine_phosphatase-like"/>
</dbReference>
<comment type="caution">
    <text evidence="2">The sequence shown here is derived from an EMBL/GenBank/DDBJ whole genome shotgun (WGS) entry which is preliminary data.</text>
</comment>
<dbReference type="NCBIfam" id="TIGR01244">
    <property type="entry name" value="TIGR01244 family sulfur transferase"/>
    <property type="match status" value="1"/>
</dbReference>
<keyword evidence="3" id="KW-1185">Reference proteome</keyword>
<organism evidence="2 3">
    <name type="scientific">Alteraurantiacibacter buctensis</name>
    <dbReference type="NCBI Taxonomy" id="1503981"/>
    <lineage>
        <taxon>Bacteria</taxon>
        <taxon>Pseudomonadati</taxon>
        <taxon>Pseudomonadota</taxon>
        <taxon>Alphaproteobacteria</taxon>
        <taxon>Sphingomonadales</taxon>
        <taxon>Erythrobacteraceae</taxon>
        <taxon>Alteraurantiacibacter</taxon>
    </lineage>
</organism>